<proteinExistence type="predicted"/>
<organism evidence="1 2">
    <name type="scientific">Zhenpiania hominis</name>
    <dbReference type="NCBI Taxonomy" id="2763644"/>
    <lineage>
        <taxon>Bacteria</taxon>
        <taxon>Bacillati</taxon>
        <taxon>Bacillota</taxon>
        <taxon>Clostridia</taxon>
        <taxon>Peptostreptococcales</taxon>
        <taxon>Anaerovoracaceae</taxon>
        <taxon>Zhenpiania</taxon>
    </lineage>
</organism>
<dbReference type="InterPro" id="IPR036390">
    <property type="entry name" value="WH_DNA-bd_sf"/>
</dbReference>
<name>A0A923SQG5_9FIRM</name>
<dbReference type="InterPro" id="IPR002481">
    <property type="entry name" value="FUR"/>
</dbReference>
<comment type="caution">
    <text evidence="1">The sequence shown here is derived from an EMBL/GenBank/DDBJ whole genome shotgun (WGS) entry which is preliminary data.</text>
</comment>
<gene>
    <name evidence="1" type="ORF">H9L42_06380</name>
</gene>
<protein>
    <submittedName>
        <fullName evidence="1">Transcriptional repressor</fullName>
    </submittedName>
</protein>
<dbReference type="Proteomes" id="UP000602647">
    <property type="component" value="Unassembled WGS sequence"/>
</dbReference>
<dbReference type="Pfam" id="PF01475">
    <property type="entry name" value="FUR"/>
    <property type="match status" value="1"/>
</dbReference>
<evidence type="ECO:0000313" key="1">
    <source>
        <dbReference type="EMBL" id="MBC6679450.1"/>
    </source>
</evidence>
<dbReference type="GO" id="GO:0003700">
    <property type="term" value="F:DNA-binding transcription factor activity"/>
    <property type="evidence" value="ECO:0007669"/>
    <property type="project" value="InterPro"/>
</dbReference>
<evidence type="ECO:0000313" key="2">
    <source>
        <dbReference type="Proteomes" id="UP000602647"/>
    </source>
</evidence>
<dbReference type="InterPro" id="IPR036388">
    <property type="entry name" value="WH-like_DNA-bd_sf"/>
</dbReference>
<sequence>MRKEQIVKKLREHGYRITKQRQELLDIILESECSSCKEIYYKAAERDPGIGTATVYRMVNILEEIGAIDRKNMYRVAETEHNEGKKGYVVVLNDHTTRYLSEKNLNMVLRAGLRIYGYLEDQDVSCITVKMQGRGKKGVY</sequence>
<accession>A0A923SQG5</accession>
<dbReference type="Gene3D" id="1.10.10.10">
    <property type="entry name" value="Winged helix-like DNA-binding domain superfamily/Winged helix DNA-binding domain"/>
    <property type="match status" value="1"/>
</dbReference>
<reference evidence="1" key="1">
    <citation type="submission" date="2020-08" db="EMBL/GenBank/DDBJ databases">
        <title>Genome public.</title>
        <authorList>
            <person name="Liu C."/>
            <person name="Sun Q."/>
        </authorList>
    </citation>
    <scope>NUCLEOTIDE SEQUENCE</scope>
    <source>
        <strain evidence="1">BX12</strain>
    </source>
</reference>
<dbReference type="AlphaFoldDB" id="A0A923SQG5"/>
<dbReference type="RefSeq" id="WP_187302554.1">
    <property type="nucleotide sequence ID" value="NZ_CBCTON010000010.1"/>
</dbReference>
<dbReference type="SUPFAM" id="SSF46785">
    <property type="entry name" value="Winged helix' DNA-binding domain"/>
    <property type="match status" value="1"/>
</dbReference>
<keyword evidence="2" id="KW-1185">Reference proteome</keyword>
<dbReference type="EMBL" id="JACRYT010000004">
    <property type="protein sequence ID" value="MBC6679450.1"/>
    <property type="molecule type" value="Genomic_DNA"/>
</dbReference>